<dbReference type="Pfam" id="PF01965">
    <property type="entry name" value="DJ-1_PfpI"/>
    <property type="match status" value="1"/>
</dbReference>
<evidence type="ECO:0000313" key="5">
    <source>
        <dbReference type="EMBL" id="MBB6356495.1"/>
    </source>
</evidence>
<dbReference type="PANTHER" id="PTHR46796">
    <property type="entry name" value="HTH-TYPE TRANSCRIPTIONAL ACTIVATOR RHAS-RELATED"/>
    <property type="match status" value="1"/>
</dbReference>
<dbReference type="SUPFAM" id="SSF46689">
    <property type="entry name" value="Homeodomain-like"/>
    <property type="match status" value="2"/>
</dbReference>
<dbReference type="EMBL" id="JACHOU010000014">
    <property type="protein sequence ID" value="MBB6356495.1"/>
    <property type="molecule type" value="Genomic_DNA"/>
</dbReference>
<evidence type="ECO:0000259" key="4">
    <source>
        <dbReference type="PROSITE" id="PS01124"/>
    </source>
</evidence>
<dbReference type="AlphaFoldDB" id="A0A7X0FBA1"/>
<keyword evidence="1" id="KW-0805">Transcription regulation</keyword>
<sequence length="308" mass="33784">MSLSGLVEPLKQANDVTGHGHFRWRMIGIEKAQATSSSGISVGLDGCLGDLHAGDIQARPDTVLVCAGEGVEIHAAWQVRSFLQRMRRHGAMIGGVGTGAWLVADAGLLAGRDCTIHWSKIPAFAEKFRDARIENRLIQQDDNIHTCAGEMAAFDMSIGMINRAVGHDTGQRVSNHFVADIARAPNDRQRLPQTLKYRSPSDPMIRAIALMESNIATPRTMSEIASQAGLSRRQLERLFKQHLGSTPHHYYLALRLDWARDLLRQTKIPVTEVAIASGFASTSQFSKSFRDAYACRPSDVRQVSAAST</sequence>
<dbReference type="InterPro" id="IPR050204">
    <property type="entry name" value="AraC_XylS_family_regulators"/>
</dbReference>
<proteinExistence type="predicted"/>
<gene>
    <name evidence="5" type="ORF">GGR00_004307</name>
</gene>
<reference evidence="5 6" key="1">
    <citation type="submission" date="2020-08" db="EMBL/GenBank/DDBJ databases">
        <title>Genomic Encyclopedia of Type Strains, Phase IV (KMG-IV): sequencing the most valuable type-strain genomes for metagenomic binning, comparative biology and taxonomic classification.</title>
        <authorList>
            <person name="Goeker M."/>
        </authorList>
    </citation>
    <scope>NUCLEOTIDE SEQUENCE [LARGE SCALE GENOMIC DNA]</scope>
    <source>
        <strain evidence="5 6">DSM 7051</strain>
    </source>
</reference>
<dbReference type="Pfam" id="PF12833">
    <property type="entry name" value="HTH_18"/>
    <property type="match status" value="1"/>
</dbReference>
<keyword evidence="3" id="KW-0804">Transcription</keyword>
<keyword evidence="6" id="KW-1185">Reference proteome</keyword>
<evidence type="ECO:0000256" key="1">
    <source>
        <dbReference type="ARBA" id="ARBA00023015"/>
    </source>
</evidence>
<evidence type="ECO:0000256" key="3">
    <source>
        <dbReference type="ARBA" id="ARBA00023163"/>
    </source>
</evidence>
<dbReference type="CDD" id="cd03136">
    <property type="entry name" value="GATase1_AraC_ArgR_like"/>
    <property type="match status" value="1"/>
</dbReference>
<dbReference type="SUPFAM" id="SSF52317">
    <property type="entry name" value="Class I glutamine amidotransferase-like"/>
    <property type="match status" value="1"/>
</dbReference>
<dbReference type="GO" id="GO:0043565">
    <property type="term" value="F:sequence-specific DNA binding"/>
    <property type="evidence" value="ECO:0007669"/>
    <property type="project" value="InterPro"/>
</dbReference>
<evidence type="ECO:0000313" key="6">
    <source>
        <dbReference type="Proteomes" id="UP000536262"/>
    </source>
</evidence>
<dbReference type="InterPro" id="IPR029062">
    <property type="entry name" value="Class_I_gatase-like"/>
</dbReference>
<protein>
    <submittedName>
        <fullName evidence="5">Transcriptional regulator GlxA family with amidase domain</fullName>
    </submittedName>
</protein>
<organism evidence="5 6">
    <name type="scientific">Aminobacter aganoensis</name>
    <dbReference type="NCBI Taxonomy" id="83264"/>
    <lineage>
        <taxon>Bacteria</taxon>
        <taxon>Pseudomonadati</taxon>
        <taxon>Pseudomonadota</taxon>
        <taxon>Alphaproteobacteria</taxon>
        <taxon>Hyphomicrobiales</taxon>
        <taxon>Phyllobacteriaceae</taxon>
        <taxon>Aminobacter</taxon>
    </lineage>
</organism>
<dbReference type="Gene3D" id="3.40.50.880">
    <property type="match status" value="1"/>
</dbReference>
<dbReference type="InterPro" id="IPR009057">
    <property type="entry name" value="Homeodomain-like_sf"/>
</dbReference>
<feature type="domain" description="HTH araC/xylS-type" evidence="4">
    <location>
        <begin position="205"/>
        <end position="303"/>
    </location>
</feature>
<accession>A0A7X0FBA1</accession>
<dbReference type="InterPro" id="IPR018060">
    <property type="entry name" value="HTH_AraC"/>
</dbReference>
<keyword evidence="2" id="KW-0238">DNA-binding</keyword>
<dbReference type="GO" id="GO:0003700">
    <property type="term" value="F:DNA-binding transcription factor activity"/>
    <property type="evidence" value="ECO:0007669"/>
    <property type="project" value="InterPro"/>
</dbReference>
<dbReference type="Proteomes" id="UP000536262">
    <property type="component" value="Unassembled WGS sequence"/>
</dbReference>
<evidence type="ECO:0000256" key="2">
    <source>
        <dbReference type="ARBA" id="ARBA00023125"/>
    </source>
</evidence>
<dbReference type="InterPro" id="IPR002818">
    <property type="entry name" value="DJ-1/PfpI"/>
</dbReference>
<name>A0A7X0FBA1_9HYPH</name>
<comment type="caution">
    <text evidence="5">The sequence shown here is derived from an EMBL/GenBank/DDBJ whole genome shotgun (WGS) entry which is preliminary data.</text>
</comment>
<dbReference type="Gene3D" id="1.10.10.60">
    <property type="entry name" value="Homeodomain-like"/>
    <property type="match status" value="2"/>
</dbReference>
<dbReference type="PANTHER" id="PTHR46796:SF6">
    <property type="entry name" value="ARAC SUBFAMILY"/>
    <property type="match status" value="1"/>
</dbReference>
<dbReference type="PROSITE" id="PS01124">
    <property type="entry name" value="HTH_ARAC_FAMILY_2"/>
    <property type="match status" value="1"/>
</dbReference>
<dbReference type="SMART" id="SM00342">
    <property type="entry name" value="HTH_ARAC"/>
    <property type="match status" value="1"/>
</dbReference>